<dbReference type="AlphaFoldDB" id="A0A7R8YWR7"/>
<evidence type="ECO:0000313" key="3">
    <source>
        <dbReference type="Proteomes" id="UP000594454"/>
    </source>
</evidence>
<name>A0A7R8YWR7_HERIL</name>
<organism evidence="2 3">
    <name type="scientific">Hermetia illucens</name>
    <name type="common">Black soldier fly</name>
    <dbReference type="NCBI Taxonomy" id="343691"/>
    <lineage>
        <taxon>Eukaryota</taxon>
        <taxon>Metazoa</taxon>
        <taxon>Ecdysozoa</taxon>
        <taxon>Arthropoda</taxon>
        <taxon>Hexapoda</taxon>
        <taxon>Insecta</taxon>
        <taxon>Pterygota</taxon>
        <taxon>Neoptera</taxon>
        <taxon>Endopterygota</taxon>
        <taxon>Diptera</taxon>
        <taxon>Brachycera</taxon>
        <taxon>Stratiomyomorpha</taxon>
        <taxon>Stratiomyidae</taxon>
        <taxon>Hermetiinae</taxon>
        <taxon>Hermetia</taxon>
    </lineage>
</organism>
<proteinExistence type="predicted"/>
<gene>
    <name evidence="2" type="ORF">HERILL_LOCUS9817</name>
</gene>
<feature type="compositionally biased region" description="Polar residues" evidence="1">
    <location>
        <begin position="117"/>
        <end position="136"/>
    </location>
</feature>
<dbReference type="EMBL" id="LR899012">
    <property type="protein sequence ID" value="CAD7087091.1"/>
    <property type="molecule type" value="Genomic_DNA"/>
</dbReference>
<reference evidence="2 3" key="1">
    <citation type="submission" date="2020-11" db="EMBL/GenBank/DDBJ databases">
        <authorList>
            <person name="Wallbank WR R."/>
            <person name="Pardo Diaz C."/>
            <person name="Kozak K."/>
            <person name="Martin S."/>
            <person name="Jiggins C."/>
            <person name="Moest M."/>
            <person name="Warren A I."/>
            <person name="Generalovic N T."/>
            <person name="Byers J.R.P. K."/>
            <person name="Montejo-Kovacevich G."/>
            <person name="Yen C E."/>
        </authorList>
    </citation>
    <scope>NUCLEOTIDE SEQUENCE [LARGE SCALE GENOMIC DNA]</scope>
</reference>
<feature type="region of interest" description="Disordered" evidence="1">
    <location>
        <begin position="34"/>
        <end position="136"/>
    </location>
</feature>
<keyword evidence="3" id="KW-1185">Reference proteome</keyword>
<evidence type="ECO:0000313" key="2">
    <source>
        <dbReference type="EMBL" id="CAD7087091.1"/>
    </source>
</evidence>
<evidence type="ECO:0000256" key="1">
    <source>
        <dbReference type="SAM" id="MobiDB-lite"/>
    </source>
</evidence>
<sequence>MRGFPMNLSPGGLDDGPPGFPYFAADGKFEFGYGGPPFHPHDSPFFPGHPGGPMPFNAPGGPMDHAGPIPMVNEFSLTPESNFINQAGGQTVNNASNGPPPDHIMGAGGPRSGSPEFMSSGNFSEPQNMQNEGLVW</sequence>
<dbReference type="OrthoDB" id="10068367at2759"/>
<protein>
    <submittedName>
        <fullName evidence="2">Uncharacterized protein</fullName>
    </submittedName>
</protein>
<dbReference type="InParanoid" id="A0A7R8YWR7"/>
<accession>A0A7R8YWR7</accession>
<feature type="compositionally biased region" description="Polar residues" evidence="1">
    <location>
        <begin position="75"/>
        <end position="97"/>
    </location>
</feature>
<dbReference type="Proteomes" id="UP000594454">
    <property type="component" value="Chromosome 4"/>
</dbReference>